<gene>
    <name evidence="1" type="ORF">LEP1GSC178_0060</name>
</gene>
<evidence type="ECO:0000313" key="1">
    <source>
        <dbReference type="EMBL" id="EJZ42339.1"/>
    </source>
</evidence>
<accession>A0ABP2RG59</accession>
<evidence type="ECO:0000313" key="2">
    <source>
        <dbReference type="Proteomes" id="UP000018720"/>
    </source>
</evidence>
<keyword evidence="2" id="KW-1185">Reference proteome</keyword>
<dbReference type="Proteomes" id="UP000018720">
    <property type="component" value="Unassembled WGS sequence"/>
</dbReference>
<reference evidence="1 2" key="1">
    <citation type="submission" date="2012-08" db="EMBL/GenBank/DDBJ databases">
        <authorList>
            <person name="Harkins D.M."/>
            <person name="Durkin A.S."/>
            <person name="Selengut J.D."/>
            <person name="Sanka R."/>
            <person name="DePew J."/>
            <person name="Purushe J."/>
            <person name="Matthias M.A."/>
            <person name="Vinetz J.M."/>
            <person name="Sutton G.G."/>
            <person name="Nelson W.C."/>
            <person name="Fouts D.E."/>
        </authorList>
    </citation>
    <scope>NUCLEOTIDE SEQUENCE [LARGE SCALE GENOMIC DNA]</scope>
    <source>
        <strain evidence="1 2">MMD4847</strain>
    </source>
</reference>
<protein>
    <submittedName>
        <fullName evidence="1">Lipoprotein</fullName>
    </submittedName>
</protein>
<organism evidence="1 2">
    <name type="scientific">Leptospira licerasiae str. MMD4847</name>
    <dbReference type="NCBI Taxonomy" id="1049971"/>
    <lineage>
        <taxon>Bacteria</taxon>
        <taxon>Pseudomonadati</taxon>
        <taxon>Spirochaetota</taxon>
        <taxon>Spirochaetia</taxon>
        <taxon>Leptospirales</taxon>
        <taxon>Leptospiraceae</taxon>
        <taxon>Leptospira</taxon>
    </lineage>
</organism>
<dbReference type="EMBL" id="AHOM02000005">
    <property type="protein sequence ID" value="EJZ42339.1"/>
    <property type="molecule type" value="Genomic_DNA"/>
</dbReference>
<comment type="caution">
    <text evidence="1">The sequence shown here is derived from an EMBL/GenBank/DDBJ whole genome shotgun (WGS) entry which is preliminary data.</text>
</comment>
<dbReference type="PROSITE" id="PS51257">
    <property type="entry name" value="PROKAR_LIPOPROTEIN"/>
    <property type="match status" value="1"/>
</dbReference>
<proteinExistence type="predicted"/>
<name>A0ABP2RG59_9LEPT</name>
<sequence>MNRKQIIIIVQATLVLFASIGCNSGLDVEKFVEKKLKNREGKPNLFILDGTAFSADIFRSELLFERSHFETKQDFPAPQELRRYLDQYIEESVIIDEAISDLDLNNPEVAAYLWPYIRKGLVSYYLDKKSGVFDLNNNYQDIQIPEKELEAFYKEHSSSFKGMSEKESLLRISNTARFAKWKKLYDLKNESKKDILGALRKRHSVQVREGEFNRIGSEK</sequence>
<keyword evidence="1" id="KW-0449">Lipoprotein</keyword>